<evidence type="ECO:0000259" key="7">
    <source>
        <dbReference type="PROSITE" id="PS51012"/>
    </source>
</evidence>
<dbReference type="PANTHER" id="PTHR43229">
    <property type="entry name" value="NODULATION PROTEIN J"/>
    <property type="match status" value="1"/>
</dbReference>
<dbReference type="Pfam" id="PF01061">
    <property type="entry name" value="ABC2_membrane"/>
    <property type="match status" value="1"/>
</dbReference>
<evidence type="ECO:0000256" key="6">
    <source>
        <dbReference type="RuleBase" id="RU361157"/>
    </source>
</evidence>
<comment type="similarity">
    <text evidence="6">Belongs to the ABC-2 integral membrane protein family.</text>
</comment>
<feature type="transmembrane region" description="Helical" evidence="6">
    <location>
        <begin position="238"/>
        <end position="256"/>
    </location>
</feature>
<protein>
    <recommendedName>
        <fullName evidence="6">Transport permease protein</fullName>
    </recommendedName>
</protein>
<dbReference type="InterPro" id="IPR013525">
    <property type="entry name" value="ABC2_TM"/>
</dbReference>
<gene>
    <name evidence="8" type="ORF">QFZ26_000528</name>
</gene>
<comment type="subcellular location">
    <subcellularLocation>
        <location evidence="6">Cell membrane</location>
        <topology evidence="6">Multi-pass membrane protein</topology>
    </subcellularLocation>
    <subcellularLocation>
        <location evidence="1">Membrane</location>
        <topology evidence="1">Multi-pass membrane protein</topology>
    </subcellularLocation>
</comment>
<dbReference type="InterPro" id="IPR051784">
    <property type="entry name" value="Nod_factor_ABC_transporter"/>
</dbReference>
<dbReference type="Proteomes" id="UP001239083">
    <property type="component" value="Unassembled WGS sequence"/>
</dbReference>
<feature type="transmembrane region" description="Helical" evidence="6">
    <location>
        <begin position="114"/>
        <end position="134"/>
    </location>
</feature>
<dbReference type="PIRSF" id="PIRSF006648">
    <property type="entry name" value="DrrB"/>
    <property type="match status" value="1"/>
</dbReference>
<dbReference type="PANTHER" id="PTHR43229:SF2">
    <property type="entry name" value="NODULATION PROTEIN J"/>
    <property type="match status" value="1"/>
</dbReference>
<proteinExistence type="inferred from homology"/>
<keyword evidence="9" id="KW-1185">Reference proteome</keyword>
<keyword evidence="5" id="KW-0046">Antibiotic resistance</keyword>
<dbReference type="EMBL" id="JAUSYY010000001">
    <property type="protein sequence ID" value="MDQ0892973.1"/>
    <property type="molecule type" value="Genomic_DNA"/>
</dbReference>
<feature type="transmembrane region" description="Helical" evidence="6">
    <location>
        <begin position="174"/>
        <end position="198"/>
    </location>
</feature>
<dbReference type="InterPro" id="IPR047817">
    <property type="entry name" value="ABC2_TM_bact-type"/>
</dbReference>
<keyword evidence="6" id="KW-0813">Transport</keyword>
<feature type="transmembrane region" description="Helical" evidence="6">
    <location>
        <begin position="21"/>
        <end position="44"/>
    </location>
</feature>
<organism evidence="8 9">
    <name type="scientific">Agromyces ramosus</name>
    <dbReference type="NCBI Taxonomy" id="33879"/>
    <lineage>
        <taxon>Bacteria</taxon>
        <taxon>Bacillati</taxon>
        <taxon>Actinomycetota</taxon>
        <taxon>Actinomycetes</taxon>
        <taxon>Micrococcales</taxon>
        <taxon>Microbacteriaceae</taxon>
        <taxon>Agromyces</taxon>
    </lineage>
</organism>
<feature type="transmembrane region" description="Helical" evidence="6">
    <location>
        <begin position="56"/>
        <end position="77"/>
    </location>
</feature>
<keyword evidence="3 6" id="KW-1133">Transmembrane helix</keyword>
<accession>A0ABU0R4I3</accession>
<evidence type="ECO:0000313" key="8">
    <source>
        <dbReference type="EMBL" id="MDQ0892973.1"/>
    </source>
</evidence>
<name>A0ABU0R4I3_9MICO</name>
<dbReference type="InterPro" id="IPR000412">
    <property type="entry name" value="ABC_2_transport"/>
</dbReference>
<dbReference type="PROSITE" id="PS51012">
    <property type="entry name" value="ABC_TM2"/>
    <property type="match status" value="1"/>
</dbReference>
<dbReference type="RefSeq" id="WP_307039014.1">
    <property type="nucleotide sequence ID" value="NZ_JAUSYY010000001.1"/>
</dbReference>
<reference evidence="8 9" key="1">
    <citation type="submission" date="2023-07" db="EMBL/GenBank/DDBJ databases">
        <title>Comparative genomics of wheat-associated soil bacteria to identify genetic determinants of phenazine resistance.</title>
        <authorList>
            <person name="Mouncey N."/>
        </authorList>
    </citation>
    <scope>NUCLEOTIDE SEQUENCE [LARGE SCALE GENOMIC DNA]</scope>
    <source>
        <strain evidence="8 9">V3I3</strain>
    </source>
</reference>
<keyword evidence="2 6" id="KW-0812">Transmembrane</keyword>
<keyword evidence="4 6" id="KW-0472">Membrane</keyword>
<evidence type="ECO:0000256" key="2">
    <source>
        <dbReference type="ARBA" id="ARBA00022692"/>
    </source>
</evidence>
<feature type="transmembrane region" description="Helical" evidence="6">
    <location>
        <begin position="140"/>
        <end position="162"/>
    </location>
</feature>
<comment type="caution">
    <text evidence="8">The sequence shown here is derived from an EMBL/GenBank/DDBJ whole genome shotgun (WGS) entry which is preliminary data.</text>
</comment>
<keyword evidence="6" id="KW-1003">Cell membrane</keyword>
<evidence type="ECO:0000256" key="3">
    <source>
        <dbReference type="ARBA" id="ARBA00022989"/>
    </source>
</evidence>
<evidence type="ECO:0000256" key="4">
    <source>
        <dbReference type="ARBA" id="ARBA00023136"/>
    </source>
</evidence>
<evidence type="ECO:0000256" key="1">
    <source>
        <dbReference type="ARBA" id="ARBA00004141"/>
    </source>
</evidence>
<evidence type="ECO:0000256" key="5">
    <source>
        <dbReference type="ARBA" id="ARBA00023251"/>
    </source>
</evidence>
<evidence type="ECO:0000313" key="9">
    <source>
        <dbReference type="Proteomes" id="UP001239083"/>
    </source>
</evidence>
<feature type="domain" description="ABC transmembrane type-2" evidence="7">
    <location>
        <begin position="26"/>
        <end position="259"/>
    </location>
</feature>
<sequence>MTLATSTLRAGLRRGRIELRQAFSGAALVGQLLWPIATLVAVFFLRDRDLGGGFSLGSVMLPGVLGMFVALGMLLVVQQLAADREDGTLLRAKATPDGIPAYLVGKLVQISATVLVYLAILIIPGALLVGGLTLDSWRSWLTFAWVLLLGLVATQTIGAMLGSLVSGQRAAGHLSLPIIGLIAISGIFAPITALPVWLQGIAQAFPIYWLGLGMRSAFLPDDAAVIEIGESWRQLETVAVLGAWAVAGLVLAPIVLRRMARRESGSSVAKRRDRALRRVG</sequence>